<feature type="domain" description="BON" evidence="2">
    <location>
        <begin position="354"/>
        <end position="422"/>
    </location>
</feature>
<feature type="compositionally biased region" description="Polar residues" evidence="1">
    <location>
        <begin position="469"/>
        <end position="478"/>
    </location>
</feature>
<dbReference type="PANTHER" id="PTHR34606:SF15">
    <property type="entry name" value="BON DOMAIN-CONTAINING PROTEIN"/>
    <property type="match status" value="1"/>
</dbReference>
<dbReference type="Gene3D" id="3.30.1340.30">
    <property type="match status" value="1"/>
</dbReference>
<dbReference type="RefSeq" id="WP_200612686.1">
    <property type="nucleotide sequence ID" value="NZ_CP071518.1"/>
</dbReference>
<evidence type="ECO:0000313" key="4">
    <source>
        <dbReference type="Proteomes" id="UP000639274"/>
    </source>
</evidence>
<dbReference type="Pfam" id="PF04972">
    <property type="entry name" value="BON"/>
    <property type="match status" value="1"/>
</dbReference>
<evidence type="ECO:0000256" key="1">
    <source>
        <dbReference type="SAM" id="MobiDB-lite"/>
    </source>
</evidence>
<feature type="compositionally biased region" description="Gly residues" evidence="1">
    <location>
        <begin position="275"/>
        <end position="288"/>
    </location>
</feature>
<dbReference type="InterPro" id="IPR051686">
    <property type="entry name" value="Lipoprotein_DolP"/>
</dbReference>
<feature type="region of interest" description="Disordered" evidence="1">
    <location>
        <begin position="423"/>
        <end position="478"/>
    </location>
</feature>
<feature type="compositionally biased region" description="Low complexity" evidence="1">
    <location>
        <begin position="428"/>
        <end position="468"/>
    </location>
</feature>
<evidence type="ECO:0000259" key="2">
    <source>
        <dbReference type="PROSITE" id="PS50914"/>
    </source>
</evidence>
<reference evidence="3 4" key="1">
    <citation type="submission" date="2021-03" db="EMBL/GenBank/DDBJ databases">
        <title>Lysobacter sp. nov. isolated from soil of gangwondo yeongwol, south Korea.</title>
        <authorList>
            <person name="Kim K.R."/>
            <person name="Kim K.H."/>
            <person name="Jeon C.O."/>
        </authorList>
    </citation>
    <scope>NUCLEOTIDE SEQUENCE [LARGE SCALE GENOMIC DNA]</scope>
    <source>
        <strain evidence="3 4">R19</strain>
    </source>
</reference>
<dbReference type="AlphaFoldDB" id="A0A975ART5"/>
<dbReference type="KEGG" id="lsf:I8J32_012540"/>
<dbReference type="PROSITE" id="PS50914">
    <property type="entry name" value="BON"/>
    <property type="match status" value="1"/>
</dbReference>
<dbReference type="InterPro" id="IPR007055">
    <property type="entry name" value="BON_dom"/>
</dbReference>
<name>A0A975ART5_9GAMM</name>
<sequence>MRDSNIGNELKDVAHEVMRFGERCVQAGRTWLNERRDEMNNRNNEDRGDYGSGQRGQHSEQTRSDGPSARYAGARQGSGQGASSQQYSNQQYSNPQYSSPDYSESEVSDQNLRGGRGQPMNRNRGEYYGGAQFNERSQSAGWDQDGGSEWSYEGGPERFGSSGYSEGNLRASGAYQGEYSQSNRQNVQQYGRQAYGQGRGQENYGMQRGQYGREQSGASDYYGGRQGFGSQAGYGSEYNTYGRNQGYGEASGYTRQQNFGPRGTSGIGRNPQGGSFYGGESSGSGGRGPLYASQDYQDEGEMSGYRGGRELGTQEIGSRASGRYGTEPGQYGYGGYGLGTRGYRGVGPKNYMRSDERLMEEINERLTDDDDLDASDISVRVADCKVTLEGTVDQRWMKHRAEDIADACSGVKEVDNRITVSSASRDLGASSRAQSRTSGSRTTAGAASGTSATGATGTSTTGASTTGTQNPPGSIGTH</sequence>
<dbReference type="SMART" id="SM00749">
    <property type="entry name" value="BON"/>
    <property type="match status" value="1"/>
</dbReference>
<dbReference type="Proteomes" id="UP000639274">
    <property type="component" value="Chromosome"/>
</dbReference>
<dbReference type="InterPro" id="IPR014004">
    <property type="entry name" value="Transpt-assoc_nodulatn_dom_bac"/>
</dbReference>
<feature type="compositionally biased region" description="Basic and acidic residues" evidence="1">
    <location>
        <begin position="32"/>
        <end position="49"/>
    </location>
</feature>
<gene>
    <name evidence="3" type="ORF">I8J32_012540</name>
</gene>
<keyword evidence="4" id="KW-1185">Reference proteome</keyword>
<feature type="region of interest" description="Disordered" evidence="1">
    <location>
        <begin position="29"/>
        <end position="331"/>
    </location>
</feature>
<proteinExistence type="predicted"/>
<feature type="compositionally biased region" description="Polar residues" evidence="1">
    <location>
        <begin position="178"/>
        <end position="187"/>
    </location>
</feature>
<evidence type="ECO:0000313" key="3">
    <source>
        <dbReference type="EMBL" id="QSX77573.1"/>
    </source>
</evidence>
<organism evidence="3 4">
    <name type="scientific">Agrilutibacter solisilvae</name>
    <dbReference type="NCBI Taxonomy" id="2763317"/>
    <lineage>
        <taxon>Bacteria</taxon>
        <taxon>Pseudomonadati</taxon>
        <taxon>Pseudomonadota</taxon>
        <taxon>Gammaproteobacteria</taxon>
        <taxon>Lysobacterales</taxon>
        <taxon>Lysobacteraceae</taxon>
        <taxon>Agrilutibacter</taxon>
    </lineage>
</organism>
<accession>A0A975ART5</accession>
<dbReference type="EMBL" id="CP071518">
    <property type="protein sequence ID" value="QSX77573.1"/>
    <property type="molecule type" value="Genomic_DNA"/>
</dbReference>
<feature type="compositionally biased region" description="Low complexity" evidence="1">
    <location>
        <begin position="68"/>
        <end position="100"/>
    </location>
</feature>
<dbReference type="PANTHER" id="PTHR34606">
    <property type="entry name" value="BON DOMAIN-CONTAINING PROTEIN"/>
    <property type="match status" value="1"/>
</dbReference>
<protein>
    <submittedName>
        <fullName evidence="3">BON domain-containing protein</fullName>
    </submittedName>
</protein>